<feature type="transmembrane region" description="Helical" evidence="8">
    <location>
        <begin position="26"/>
        <end position="45"/>
    </location>
</feature>
<dbReference type="Pfam" id="PF02472">
    <property type="entry name" value="ExbD"/>
    <property type="match status" value="1"/>
</dbReference>
<dbReference type="GO" id="GO:0005886">
    <property type="term" value="C:plasma membrane"/>
    <property type="evidence" value="ECO:0007669"/>
    <property type="project" value="UniProtKB-SubCell"/>
</dbReference>
<dbReference type="PANTHER" id="PTHR30558">
    <property type="entry name" value="EXBD MEMBRANE COMPONENT OF PMF-DRIVEN MACROMOLECULE IMPORT SYSTEM"/>
    <property type="match status" value="1"/>
</dbReference>
<evidence type="ECO:0000256" key="7">
    <source>
        <dbReference type="RuleBase" id="RU003879"/>
    </source>
</evidence>
<protein>
    <submittedName>
        <fullName evidence="9">Biopolymer transporter ExbD</fullName>
    </submittedName>
</protein>
<dbReference type="InterPro" id="IPR003400">
    <property type="entry name" value="ExbD"/>
</dbReference>
<keyword evidence="7" id="KW-0813">Transport</keyword>
<evidence type="ECO:0000256" key="2">
    <source>
        <dbReference type="ARBA" id="ARBA00005811"/>
    </source>
</evidence>
<sequence length="145" mass="15311">MPNRTRARRRAVVDDLPVADINTTPLIDVMLVLLVMIIITIPVQLHAVNLHLPVGDPPPAARKPEVVQIDIAPGGALSWNGTPLAGAADLEAHLVAAAAQPEQPEMHVRPDQGAKYDAFAAVMVAANQAGLTRVGVTGSEQFIPK</sequence>
<dbReference type="EMBL" id="JAJLJH010000004">
    <property type="protein sequence ID" value="MCK9687411.1"/>
    <property type="molecule type" value="Genomic_DNA"/>
</dbReference>
<keyword evidence="5 8" id="KW-1133">Transmembrane helix</keyword>
<evidence type="ECO:0000313" key="10">
    <source>
        <dbReference type="Proteomes" id="UP001139353"/>
    </source>
</evidence>
<keyword evidence="6 8" id="KW-0472">Membrane</keyword>
<evidence type="ECO:0000256" key="3">
    <source>
        <dbReference type="ARBA" id="ARBA00022475"/>
    </source>
</evidence>
<dbReference type="RefSeq" id="WP_275683450.1">
    <property type="nucleotide sequence ID" value="NZ_JAJLJH010000004.1"/>
</dbReference>
<reference evidence="9" key="1">
    <citation type="submission" date="2021-11" db="EMBL/GenBank/DDBJ databases">
        <title>BS-T2-15 a new species belonging to the Comamonadaceae family isolated from the soil of a French oak forest.</title>
        <authorList>
            <person name="Mieszkin S."/>
            <person name="Alain K."/>
        </authorList>
    </citation>
    <scope>NUCLEOTIDE SEQUENCE</scope>
    <source>
        <strain evidence="9">BS-T2-15</strain>
    </source>
</reference>
<accession>A0A9X1YRL5</accession>
<dbReference type="Proteomes" id="UP001139353">
    <property type="component" value="Unassembled WGS sequence"/>
</dbReference>
<dbReference type="Gene3D" id="3.30.420.270">
    <property type="match status" value="1"/>
</dbReference>
<gene>
    <name evidence="9" type="ORF">LPC04_17035</name>
</gene>
<keyword evidence="7" id="KW-0653">Protein transport</keyword>
<dbReference type="AlphaFoldDB" id="A0A9X1YRL5"/>
<organism evidence="9 10">
    <name type="scientific">Scleromatobacter humisilvae</name>
    <dbReference type="NCBI Taxonomy" id="2897159"/>
    <lineage>
        <taxon>Bacteria</taxon>
        <taxon>Pseudomonadati</taxon>
        <taxon>Pseudomonadota</taxon>
        <taxon>Betaproteobacteria</taxon>
        <taxon>Burkholderiales</taxon>
        <taxon>Sphaerotilaceae</taxon>
        <taxon>Scleromatobacter</taxon>
    </lineage>
</organism>
<dbReference type="GO" id="GO:0015031">
    <property type="term" value="P:protein transport"/>
    <property type="evidence" value="ECO:0007669"/>
    <property type="project" value="UniProtKB-KW"/>
</dbReference>
<comment type="caution">
    <text evidence="9">The sequence shown here is derived from an EMBL/GenBank/DDBJ whole genome shotgun (WGS) entry which is preliminary data.</text>
</comment>
<dbReference type="PANTHER" id="PTHR30558:SF7">
    <property type="entry name" value="TOL-PAL SYSTEM PROTEIN TOLR"/>
    <property type="match status" value="1"/>
</dbReference>
<keyword evidence="3" id="KW-1003">Cell membrane</keyword>
<evidence type="ECO:0000256" key="6">
    <source>
        <dbReference type="ARBA" id="ARBA00023136"/>
    </source>
</evidence>
<evidence type="ECO:0000256" key="5">
    <source>
        <dbReference type="ARBA" id="ARBA00022989"/>
    </source>
</evidence>
<name>A0A9X1YRL5_9BURK</name>
<evidence type="ECO:0000313" key="9">
    <source>
        <dbReference type="EMBL" id="MCK9687411.1"/>
    </source>
</evidence>
<evidence type="ECO:0000256" key="4">
    <source>
        <dbReference type="ARBA" id="ARBA00022692"/>
    </source>
</evidence>
<keyword evidence="4 7" id="KW-0812">Transmembrane</keyword>
<evidence type="ECO:0000256" key="8">
    <source>
        <dbReference type="SAM" id="Phobius"/>
    </source>
</evidence>
<keyword evidence="10" id="KW-1185">Reference proteome</keyword>
<comment type="subcellular location">
    <subcellularLocation>
        <location evidence="1">Cell membrane</location>
        <topology evidence="1">Single-pass membrane protein</topology>
    </subcellularLocation>
    <subcellularLocation>
        <location evidence="7">Cell membrane</location>
        <topology evidence="7">Single-pass type II membrane protein</topology>
    </subcellularLocation>
</comment>
<proteinExistence type="inferred from homology"/>
<comment type="similarity">
    <text evidence="2 7">Belongs to the ExbD/TolR family.</text>
</comment>
<evidence type="ECO:0000256" key="1">
    <source>
        <dbReference type="ARBA" id="ARBA00004162"/>
    </source>
</evidence>
<dbReference type="GO" id="GO:0022857">
    <property type="term" value="F:transmembrane transporter activity"/>
    <property type="evidence" value="ECO:0007669"/>
    <property type="project" value="InterPro"/>
</dbReference>